<organism evidence="3">
    <name type="scientific">Harpegnathos saltator</name>
    <name type="common">Jerdon's jumping ant</name>
    <dbReference type="NCBI Taxonomy" id="610380"/>
    <lineage>
        <taxon>Eukaryota</taxon>
        <taxon>Metazoa</taxon>
        <taxon>Ecdysozoa</taxon>
        <taxon>Arthropoda</taxon>
        <taxon>Hexapoda</taxon>
        <taxon>Insecta</taxon>
        <taxon>Pterygota</taxon>
        <taxon>Neoptera</taxon>
        <taxon>Endopterygota</taxon>
        <taxon>Hymenoptera</taxon>
        <taxon>Apocrita</taxon>
        <taxon>Aculeata</taxon>
        <taxon>Formicoidea</taxon>
        <taxon>Formicidae</taxon>
        <taxon>Ponerinae</taxon>
        <taxon>Ponerini</taxon>
        <taxon>Harpegnathos</taxon>
    </lineage>
</organism>
<evidence type="ECO:0000259" key="1">
    <source>
        <dbReference type="Pfam" id="PF17906"/>
    </source>
</evidence>
<dbReference type="InterPro" id="IPR041426">
    <property type="entry name" value="Mos1_HTH"/>
</dbReference>
<dbReference type="AlphaFoldDB" id="E2B8C6"/>
<feature type="non-terminal residue" evidence="2">
    <location>
        <position position="1"/>
    </location>
</feature>
<feature type="domain" description="Mos1 transposase HTH" evidence="1">
    <location>
        <begin position="3"/>
        <end position="38"/>
    </location>
</feature>
<reference evidence="2 3" key="1">
    <citation type="journal article" date="2010" name="Science">
        <title>Genomic comparison of the ants Camponotus floridanus and Harpegnathos saltator.</title>
        <authorList>
            <person name="Bonasio R."/>
            <person name="Zhang G."/>
            <person name="Ye C."/>
            <person name="Mutti N.S."/>
            <person name="Fang X."/>
            <person name="Qin N."/>
            <person name="Donahue G."/>
            <person name="Yang P."/>
            <person name="Li Q."/>
            <person name="Li C."/>
            <person name="Zhang P."/>
            <person name="Huang Z."/>
            <person name="Berger S.L."/>
            <person name="Reinberg D."/>
            <person name="Wang J."/>
            <person name="Liebig J."/>
        </authorList>
    </citation>
    <scope>NUCLEOTIDE SEQUENCE [LARGE SCALE GENOMIC DNA]</scope>
    <source>
        <strain evidence="2 3">R22 G/1</strain>
    </source>
</reference>
<protein>
    <recommendedName>
        <fullName evidence="1">Mos1 transposase HTH domain-containing protein</fullName>
    </recommendedName>
</protein>
<keyword evidence="3" id="KW-1185">Reference proteome</keyword>
<dbReference type="Gene3D" id="1.10.10.1450">
    <property type="match status" value="1"/>
</dbReference>
<name>E2B8C6_HARSA</name>
<sequence>FRRYALLHYFDIKKTAAEVHRILVKTYGDSALSETTCR</sequence>
<feature type="non-terminal residue" evidence="2">
    <location>
        <position position="38"/>
    </location>
</feature>
<dbReference type="EMBL" id="GL446307">
    <property type="protein sequence ID" value="EFN88055.1"/>
    <property type="molecule type" value="Genomic_DNA"/>
</dbReference>
<dbReference type="Proteomes" id="UP000008237">
    <property type="component" value="Unassembled WGS sequence"/>
</dbReference>
<accession>E2B8C6</accession>
<dbReference type="InParanoid" id="E2B8C6"/>
<evidence type="ECO:0000313" key="3">
    <source>
        <dbReference type="Proteomes" id="UP000008237"/>
    </source>
</evidence>
<proteinExistence type="predicted"/>
<evidence type="ECO:0000313" key="2">
    <source>
        <dbReference type="EMBL" id="EFN88055.1"/>
    </source>
</evidence>
<dbReference type="Pfam" id="PF17906">
    <property type="entry name" value="HTH_48"/>
    <property type="match status" value="1"/>
</dbReference>
<gene>
    <name evidence="2" type="ORF">EAI_08058</name>
</gene>